<protein>
    <recommendedName>
        <fullName evidence="5">Leydig cell tumor 10 kDa protein homolog</fullName>
    </recommendedName>
</protein>
<feature type="region of interest" description="Disordered" evidence="2">
    <location>
        <begin position="1"/>
        <end position="49"/>
    </location>
</feature>
<feature type="compositionally biased region" description="Low complexity" evidence="2">
    <location>
        <begin position="15"/>
        <end position="29"/>
    </location>
</feature>
<dbReference type="Pfam" id="PF09495">
    <property type="entry name" value="DUF2462"/>
    <property type="match status" value="1"/>
</dbReference>
<evidence type="ECO:0000256" key="2">
    <source>
        <dbReference type="SAM" id="MobiDB-lite"/>
    </source>
</evidence>
<dbReference type="PANTHER" id="PTHR16967">
    <property type="entry name" value="LEYDIG CELL TUMOR 10 KDA PROTEIN HOMOLOG"/>
    <property type="match status" value="1"/>
</dbReference>
<dbReference type="InterPro" id="IPR019034">
    <property type="entry name" value="UPF0390"/>
</dbReference>
<dbReference type="AlphaFoldDB" id="A0A2Z6RYZ6"/>
<reference evidence="3 4" key="1">
    <citation type="submission" date="2017-11" db="EMBL/GenBank/DDBJ databases">
        <title>The genome of Rhizophagus clarus HR1 reveals common genetic basis of auxotrophy among arbuscular mycorrhizal fungi.</title>
        <authorList>
            <person name="Kobayashi Y."/>
        </authorList>
    </citation>
    <scope>NUCLEOTIDE SEQUENCE [LARGE SCALE GENOMIC DNA]</scope>
    <source>
        <strain evidence="3 4">HR1</strain>
    </source>
</reference>
<dbReference type="Proteomes" id="UP000247702">
    <property type="component" value="Unassembled WGS sequence"/>
</dbReference>
<organism evidence="3 4">
    <name type="scientific">Rhizophagus clarus</name>
    <dbReference type="NCBI Taxonomy" id="94130"/>
    <lineage>
        <taxon>Eukaryota</taxon>
        <taxon>Fungi</taxon>
        <taxon>Fungi incertae sedis</taxon>
        <taxon>Mucoromycota</taxon>
        <taxon>Glomeromycotina</taxon>
        <taxon>Glomeromycetes</taxon>
        <taxon>Glomerales</taxon>
        <taxon>Glomeraceae</taxon>
        <taxon>Rhizophagus</taxon>
    </lineage>
</organism>
<accession>A0A2Z6RYZ6</accession>
<gene>
    <name evidence="3" type="ORF">RclHR1_00750025</name>
</gene>
<proteinExistence type="inferred from homology"/>
<evidence type="ECO:0008006" key="5">
    <source>
        <dbReference type="Google" id="ProtNLM"/>
    </source>
</evidence>
<keyword evidence="4" id="KW-1185">Reference proteome</keyword>
<evidence type="ECO:0000256" key="1">
    <source>
        <dbReference type="ARBA" id="ARBA00006802"/>
    </source>
</evidence>
<comment type="caution">
    <text evidence="3">The sequence shown here is derived from an EMBL/GenBank/DDBJ whole genome shotgun (WGS) entry which is preliminary data.</text>
</comment>
<name>A0A2Z6RYZ6_9GLOM</name>
<dbReference type="STRING" id="94130.A0A2Z6RYZ6"/>
<sequence length="98" mass="10458">MAQGPLAKKLKGSANKRIINKSKSNNNNSTHGLGPKKGARSIAPKKQSLIKQKTIQKKLTAAINKNIEQVIASRAEAVDGGQKFSIVKLNSAKGIKNI</sequence>
<comment type="similarity">
    <text evidence="1">Belongs to the UPF0390 family.</text>
</comment>
<evidence type="ECO:0000313" key="3">
    <source>
        <dbReference type="EMBL" id="GBC07491.1"/>
    </source>
</evidence>
<dbReference type="PANTHER" id="PTHR16967:SF1">
    <property type="entry name" value="LEYDIG CELL TUMOR 10 KDA PROTEIN HOMOLOG"/>
    <property type="match status" value="1"/>
</dbReference>
<dbReference type="EMBL" id="BEXD01004148">
    <property type="protein sequence ID" value="GBC07491.1"/>
    <property type="molecule type" value="Genomic_DNA"/>
</dbReference>
<evidence type="ECO:0000313" key="4">
    <source>
        <dbReference type="Proteomes" id="UP000247702"/>
    </source>
</evidence>